<reference evidence="2 3" key="1">
    <citation type="submission" date="2020-04" db="EMBL/GenBank/DDBJ databases">
        <title>Zoogloea sp. G-4-1-14 isolated from soil.</title>
        <authorList>
            <person name="Dahal R.H."/>
        </authorList>
    </citation>
    <scope>NUCLEOTIDE SEQUENCE [LARGE SCALE GENOMIC DNA]</scope>
    <source>
        <strain evidence="2 3">G-4-1-14</strain>
    </source>
</reference>
<keyword evidence="3" id="KW-1185">Reference proteome</keyword>
<dbReference type="GO" id="GO:0016491">
    <property type="term" value="F:oxidoreductase activity"/>
    <property type="evidence" value="ECO:0007669"/>
    <property type="project" value="InterPro"/>
</dbReference>
<dbReference type="RefSeq" id="WP_169146702.1">
    <property type="nucleotide sequence ID" value="NZ_JABBGA010000013.1"/>
</dbReference>
<dbReference type="Pfam" id="PF20256">
    <property type="entry name" value="MoCoBD_2"/>
    <property type="match status" value="2"/>
</dbReference>
<dbReference type="PROSITE" id="PS51318">
    <property type="entry name" value="TAT"/>
    <property type="match status" value="1"/>
</dbReference>
<dbReference type="InterPro" id="IPR037165">
    <property type="entry name" value="AldOxase/xan_DH_Mopterin-bd_sf"/>
</dbReference>
<dbReference type="InterPro" id="IPR046867">
    <property type="entry name" value="AldOxase/xan_DH_MoCoBD2"/>
</dbReference>
<dbReference type="InterPro" id="IPR012368">
    <property type="entry name" value="OxRdtase_Mopterin-bd_su_IorB"/>
</dbReference>
<dbReference type="Gene3D" id="3.90.1170.50">
    <property type="entry name" value="Aldehyde oxidase/xanthine dehydrogenase, a/b hammerhead"/>
    <property type="match status" value="1"/>
</dbReference>
<organism evidence="2 3">
    <name type="scientific">Zoogloea dura</name>
    <dbReference type="NCBI Taxonomy" id="2728840"/>
    <lineage>
        <taxon>Bacteria</taxon>
        <taxon>Pseudomonadati</taxon>
        <taxon>Pseudomonadota</taxon>
        <taxon>Betaproteobacteria</taxon>
        <taxon>Rhodocyclales</taxon>
        <taxon>Zoogloeaceae</taxon>
        <taxon>Zoogloea</taxon>
    </lineage>
</organism>
<dbReference type="PIRSF" id="PIRSF036389">
    <property type="entry name" value="IOR_B"/>
    <property type="match status" value="1"/>
</dbReference>
<evidence type="ECO:0000313" key="2">
    <source>
        <dbReference type="EMBL" id="NML27161.1"/>
    </source>
</evidence>
<dbReference type="AlphaFoldDB" id="A0A848GCE9"/>
<feature type="domain" description="Aldehyde oxidase/xanthine dehydrogenase a/b hammerhead" evidence="1">
    <location>
        <begin position="213"/>
        <end position="291"/>
    </location>
</feature>
<evidence type="ECO:0000313" key="3">
    <source>
        <dbReference type="Proteomes" id="UP000580043"/>
    </source>
</evidence>
<accession>A0A848GCE9</accession>
<protein>
    <submittedName>
        <fullName evidence="2">Xanthine dehydrogenase family protein molybdopterin-binding subunit</fullName>
    </submittedName>
</protein>
<dbReference type="Gene3D" id="3.30.365.10">
    <property type="entry name" value="Aldehyde oxidase/xanthine dehydrogenase, molybdopterin binding domain"/>
    <property type="match status" value="4"/>
</dbReference>
<dbReference type="PANTHER" id="PTHR47495:SF2">
    <property type="entry name" value="ALDEHYDE DEHYDROGENASE"/>
    <property type="match status" value="1"/>
</dbReference>
<dbReference type="EMBL" id="JABBGA010000013">
    <property type="protein sequence ID" value="NML27161.1"/>
    <property type="molecule type" value="Genomic_DNA"/>
</dbReference>
<dbReference type="SMART" id="SM01008">
    <property type="entry name" value="Ald_Xan_dh_C"/>
    <property type="match status" value="1"/>
</dbReference>
<dbReference type="Proteomes" id="UP000580043">
    <property type="component" value="Unassembled WGS sequence"/>
</dbReference>
<dbReference type="Pfam" id="PF02738">
    <property type="entry name" value="MoCoBD_1"/>
    <property type="match status" value="1"/>
</dbReference>
<proteinExistence type="predicted"/>
<gene>
    <name evidence="2" type="ORF">HHL15_15520</name>
</gene>
<dbReference type="PANTHER" id="PTHR47495">
    <property type="entry name" value="ALDEHYDE DEHYDROGENASE"/>
    <property type="match status" value="1"/>
</dbReference>
<dbReference type="InterPro" id="IPR006311">
    <property type="entry name" value="TAT_signal"/>
</dbReference>
<dbReference type="SUPFAM" id="SSF56003">
    <property type="entry name" value="Molybdenum cofactor-binding domain"/>
    <property type="match status" value="2"/>
</dbReference>
<dbReference type="InterPro" id="IPR052516">
    <property type="entry name" value="N-heterocyclic_Hydroxylase"/>
</dbReference>
<comment type="caution">
    <text evidence="2">The sequence shown here is derived from an EMBL/GenBank/DDBJ whole genome shotgun (WGS) entry which is preliminary data.</text>
</comment>
<sequence length="730" mass="76900">MTHAIQNLSRRNFLQGAAGLTLGFALPAGAAKGKSAAAPAAATATFEPTPFLRIGADDSVTVISKHLEMGQGTYTGLATVVAEELDAAWSQVRIEGAPADAKRYNNLAFGPTQGTGGSTAMANSWDQLRQTGAVARAMLVSAAARRWNVPAAEISVRDGVVAHAASGRKARFGELAEAAAAETVPASVGLKDPKDFRLIGKHAPRKDSFAKTNGSAVFTQDIHLPGMLVAVVAHSPRFGGTVKSFDASKAKAVKGVVDVVAIPGGVAVLAKDTWSAKKGRDALTVEWDDSAAFKLGSEEILARYREMAATPGLVARKDGDAPAALGGGRVIKASYDFPYLAHAAMEPMNCVVQRTADGVEVWNGEQFQTVDQGVLAAVFGVPPEKVTIHMLYAGGSFGRRASTQADYLRETAFIVKASGTSAPVKMVWLREDDMKAGYYRPLFHHSLEASLDADGNIQAWRHRLVGQSIMKGSPFEAFLIKDGVDGVSVEGAASLPYAIPNLQVELHTPTDITVPVLWWRSVGSTHTAYSTETFLDRLAAESKQDPVALRLKLLTKHPRHAGVLRLAAEKAGWGTPLAPGKAGERRGRGVAVHESFHSFVAQVAEVTVAADGSVKVDRIVAAVDCGVAINPDNIRSQVEGSVGFGLSAALHGEITLKDGVVEQGNFGEYAPIRINEMPRVEVHLVPSAEKPTGIGEPAVPPVAPAVANAIAAATGKWATRLPFQSDLLKA</sequence>
<evidence type="ECO:0000259" key="1">
    <source>
        <dbReference type="SMART" id="SM01008"/>
    </source>
</evidence>
<dbReference type="InterPro" id="IPR000674">
    <property type="entry name" value="Ald_Oxase/Xan_DH_a/b"/>
</dbReference>
<name>A0A848GCE9_9RHOO</name>
<dbReference type="InterPro" id="IPR008274">
    <property type="entry name" value="AldOxase/xan_DH_MoCoBD1"/>
</dbReference>